<feature type="transmembrane region" description="Helical" evidence="1">
    <location>
        <begin position="75"/>
        <end position="99"/>
    </location>
</feature>
<dbReference type="Proteomes" id="UP000017127">
    <property type="component" value="Unassembled WGS sequence"/>
</dbReference>
<dbReference type="RefSeq" id="WP_023065824.1">
    <property type="nucleotide sequence ID" value="NZ_AUZM01000015.1"/>
</dbReference>
<comment type="caution">
    <text evidence="2">The sequence shown here is derived from an EMBL/GenBank/DDBJ whole genome shotgun (WGS) entry which is preliminary data.</text>
</comment>
<dbReference type="PATRIC" id="fig|1348334.3.peg.1915"/>
<reference evidence="2 3" key="1">
    <citation type="journal article" date="2013" name="Front. Microbiol.">
        <title>Comparative genomic analyses of the cyanobacterium, Lyngbya aestuarii BL J, a powerful hydrogen producer.</title>
        <authorList>
            <person name="Kothari A."/>
            <person name="Vaughn M."/>
            <person name="Garcia-Pichel F."/>
        </authorList>
    </citation>
    <scope>NUCLEOTIDE SEQUENCE [LARGE SCALE GENOMIC DNA]</scope>
    <source>
        <strain evidence="2 3">BL J</strain>
    </source>
</reference>
<dbReference type="AlphaFoldDB" id="U7QNT2"/>
<keyword evidence="1" id="KW-0472">Membrane</keyword>
<evidence type="ECO:0000313" key="3">
    <source>
        <dbReference type="Proteomes" id="UP000017127"/>
    </source>
</evidence>
<dbReference type="OrthoDB" id="468026at2"/>
<name>U7QNT2_9CYAN</name>
<evidence type="ECO:0000313" key="2">
    <source>
        <dbReference type="EMBL" id="ERT08061.1"/>
    </source>
</evidence>
<keyword evidence="1" id="KW-0812">Transmembrane</keyword>
<evidence type="ECO:0000256" key="1">
    <source>
        <dbReference type="SAM" id="Phobius"/>
    </source>
</evidence>
<gene>
    <name evidence="2" type="ORF">M595_1965</name>
</gene>
<protein>
    <submittedName>
        <fullName evidence="2">Putative membrane protein</fullName>
    </submittedName>
</protein>
<organism evidence="2 3">
    <name type="scientific">Lyngbya aestuarii BL J</name>
    <dbReference type="NCBI Taxonomy" id="1348334"/>
    <lineage>
        <taxon>Bacteria</taxon>
        <taxon>Bacillati</taxon>
        <taxon>Cyanobacteriota</taxon>
        <taxon>Cyanophyceae</taxon>
        <taxon>Oscillatoriophycideae</taxon>
        <taxon>Oscillatoriales</taxon>
        <taxon>Microcoleaceae</taxon>
        <taxon>Lyngbya</taxon>
    </lineage>
</organism>
<keyword evidence="3" id="KW-1185">Reference proteome</keyword>
<proteinExistence type="predicted"/>
<feature type="transmembrane region" description="Helical" evidence="1">
    <location>
        <begin position="46"/>
        <end position="63"/>
    </location>
</feature>
<keyword evidence="1" id="KW-1133">Transmembrane helix</keyword>
<feature type="transmembrane region" description="Helical" evidence="1">
    <location>
        <begin position="21"/>
        <end position="40"/>
    </location>
</feature>
<accession>U7QNT2</accession>
<sequence>MRLWQLWWQTLVLSTQYNPPQFIEVIMLMLAMILLGFWSLTGDLPYLVLCLSYVLGSSISMLVREAIIPSPDFHITQVLSVLLLYISLLTLIELMLTVAQRF</sequence>
<dbReference type="EMBL" id="AUZM01000015">
    <property type="protein sequence ID" value="ERT08061.1"/>
    <property type="molecule type" value="Genomic_DNA"/>
</dbReference>